<dbReference type="Proteomes" id="UP001148786">
    <property type="component" value="Unassembled WGS sequence"/>
</dbReference>
<proteinExistence type="predicted"/>
<organism evidence="2 3">
    <name type="scientific">Agrocybe chaxingu</name>
    <dbReference type="NCBI Taxonomy" id="84603"/>
    <lineage>
        <taxon>Eukaryota</taxon>
        <taxon>Fungi</taxon>
        <taxon>Dikarya</taxon>
        <taxon>Basidiomycota</taxon>
        <taxon>Agaricomycotina</taxon>
        <taxon>Agaricomycetes</taxon>
        <taxon>Agaricomycetidae</taxon>
        <taxon>Agaricales</taxon>
        <taxon>Agaricineae</taxon>
        <taxon>Strophariaceae</taxon>
        <taxon>Agrocybe</taxon>
    </lineage>
</organism>
<accession>A0A9W8JVY4</accession>
<feature type="compositionally biased region" description="Low complexity" evidence="1">
    <location>
        <begin position="115"/>
        <end position="124"/>
    </location>
</feature>
<dbReference type="AlphaFoldDB" id="A0A9W8JVY4"/>
<name>A0A9W8JVY4_9AGAR</name>
<sequence length="162" mass="17357">MQGYRDVPVVDPVQGALYSFDTPQNTPPPAMNPHSHAFPSTAPTTTTSAGYYPGSDRDNRLTYDTGRSVGPPTASPQSAQRNTQLFLPSPTSSPPPASAPVREDEDDGAGTQAGPSHSSPTSSSGLTIRIPPSSYRGKGKERERSHIHVRRAKKDKEEDESE</sequence>
<feature type="region of interest" description="Disordered" evidence="1">
    <location>
        <begin position="1"/>
        <end position="162"/>
    </location>
</feature>
<comment type="caution">
    <text evidence="2">The sequence shown here is derived from an EMBL/GenBank/DDBJ whole genome shotgun (WGS) entry which is preliminary data.</text>
</comment>
<feature type="compositionally biased region" description="Polar residues" evidence="1">
    <location>
        <begin position="75"/>
        <end position="86"/>
    </location>
</feature>
<dbReference type="EMBL" id="JANKHO010001451">
    <property type="protein sequence ID" value="KAJ3501340.1"/>
    <property type="molecule type" value="Genomic_DNA"/>
</dbReference>
<evidence type="ECO:0000256" key="1">
    <source>
        <dbReference type="SAM" id="MobiDB-lite"/>
    </source>
</evidence>
<gene>
    <name evidence="2" type="ORF">NLJ89_g9378</name>
</gene>
<evidence type="ECO:0000313" key="2">
    <source>
        <dbReference type="EMBL" id="KAJ3501340.1"/>
    </source>
</evidence>
<protein>
    <submittedName>
        <fullName evidence="2">Uncharacterized protein</fullName>
    </submittedName>
</protein>
<keyword evidence="3" id="KW-1185">Reference proteome</keyword>
<feature type="compositionally biased region" description="Low complexity" evidence="1">
    <location>
        <begin position="39"/>
        <end position="54"/>
    </location>
</feature>
<reference evidence="2" key="1">
    <citation type="submission" date="2022-07" db="EMBL/GenBank/DDBJ databases">
        <title>Genome Sequence of Agrocybe chaxingu.</title>
        <authorList>
            <person name="Buettner E."/>
        </authorList>
    </citation>
    <scope>NUCLEOTIDE SEQUENCE</scope>
    <source>
        <strain evidence="2">MP-N11</strain>
    </source>
</reference>
<evidence type="ECO:0000313" key="3">
    <source>
        <dbReference type="Proteomes" id="UP001148786"/>
    </source>
</evidence>